<protein>
    <submittedName>
        <fullName evidence="2">Uncharacterized protein</fullName>
    </submittedName>
</protein>
<gene>
    <name evidence="2" type="ORF">A4U43_C06F6230</name>
</gene>
<name>A0A5P1EK75_ASPOF</name>
<accession>A0A5P1EK75</accession>
<keyword evidence="3" id="KW-1185">Reference proteome</keyword>
<reference evidence="3" key="1">
    <citation type="journal article" date="2017" name="Nat. Commun.">
        <title>The asparagus genome sheds light on the origin and evolution of a young Y chromosome.</title>
        <authorList>
            <person name="Harkess A."/>
            <person name="Zhou J."/>
            <person name="Xu C."/>
            <person name="Bowers J.E."/>
            <person name="Van der Hulst R."/>
            <person name="Ayyampalayam S."/>
            <person name="Mercati F."/>
            <person name="Riccardi P."/>
            <person name="McKain M.R."/>
            <person name="Kakrana A."/>
            <person name="Tang H."/>
            <person name="Ray J."/>
            <person name="Groenendijk J."/>
            <person name="Arikit S."/>
            <person name="Mathioni S.M."/>
            <person name="Nakano M."/>
            <person name="Shan H."/>
            <person name="Telgmann-Rauber A."/>
            <person name="Kanno A."/>
            <person name="Yue Z."/>
            <person name="Chen H."/>
            <person name="Li W."/>
            <person name="Chen Y."/>
            <person name="Xu X."/>
            <person name="Zhang Y."/>
            <person name="Luo S."/>
            <person name="Chen H."/>
            <person name="Gao J."/>
            <person name="Mao Z."/>
            <person name="Pires J.C."/>
            <person name="Luo M."/>
            <person name="Kudrna D."/>
            <person name="Wing R.A."/>
            <person name="Meyers B.C."/>
            <person name="Yi K."/>
            <person name="Kong H."/>
            <person name="Lavrijsen P."/>
            <person name="Sunseri F."/>
            <person name="Falavigna A."/>
            <person name="Ye Y."/>
            <person name="Leebens-Mack J.H."/>
            <person name="Chen G."/>
        </authorList>
    </citation>
    <scope>NUCLEOTIDE SEQUENCE [LARGE SCALE GENOMIC DNA]</scope>
    <source>
        <strain evidence="3">cv. DH0086</strain>
    </source>
</reference>
<sequence length="136" mass="14277">MAPLSPPSNLSPHTALDGADPAEEALSAPLRRLRRRSRGPRAISSEDAEDADPDLSGGGTGSDRRERLKTGPVYLGPRPEPGPVSKLDPIGPTLDPDMGKAPIFRPTWAPGLGLLGALTNTRLSPAWPGKWSGQST</sequence>
<organism evidence="2 3">
    <name type="scientific">Asparagus officinalis</name>
    <name type="common">Garden asparagus</name>
    <dbReference type="NCBI Taxonomy" id="4686"/>
    <lineage>
        <taxon>Eukaryota</taxon>
        <taxon>Viridiplantae</taxon>
        <taxon>Streptophyta</taxon>
        <taxon>Embryophyta</taxon>
        <taxon>Tracheophyta</taxon>
        <taxon>Spermatophyta</taxon>
        <taxon>Magnoliopsida</taxon>
        <taxon>Liliopsida</taxon>
        <taxon>Asparagales</taxon>
        <taxon>Asparagaceae</taxon>
        <taxon>Asparagoideae</taxon>
        <taxon>Asparagus</taxon>
    </lineage>
</organism>
<evidence type="ECO:0000313" key="3">
    <source>
        <dbReference type="Proteomes" id="UP000243459"/>
    </source>
</evidence>
<dbReference type="AlphaFoldDB" id="A0A5P1EK75"/>
<evidence type="ECO:0000256" key="1">
    <source>
        <dbReference type="SAM" id="MobiDB-lite"/>
    </source>
</evidence>
<dbReference type="EMBL" id="CM007386">
    <property type="protein sequence ID" value="ONK66296.1"/>
    <property type="molecule type" value="Genomic_DNA"/>
</dbReference>
<evidence type="ECO:0000313" key="2">
    <source>
        <dbReference type="EMBL" id="ONK66296.1"/>
    </source>
</evidence>
<dbReference type="Gramene" id="ONK66296">
    <property type="protein sequence ID" value="ONK66296"/>
    <property type="gene ID" value="A4U43_C06F6230"/>
</dbReference>
<dbReference type="Proteomes" id="UP000243459">
    <property type="component" value="Chromosome 6"/>
</dbReference>
<proteinExistence type="predicted"/>
<feature type="region of interest" description="Disordered" evidence="1">
    <location>
        <begin position="1"/>
        <end position="102"/>
    </location>
</feature>